<evidence type="ECO:0000313" key="1">
    <source>
        <dbReference type="EMBL" id="AVJ51830.1"/>
    </source>
</evidence>
<proteinExistence type="predicted"/>
<evidence type="ECO:0000313" key="2">
    <source>
        <dbReference type="Proteomes" id="UP000241629"/>
    </source>
</evidence>
<keyword evidence="2" id="KW-1185">Reference proteome</keyword>
<reference evidence="1 2" key="1">
    <citation type="submission" date="2018-02" db="EMBL/GenBank/DDBJ databases">
        <title>Complete genome sequence of Pantoea phage vB_PagS_Vid5.</title>
        <authorList>
            <person name="Truncaite L."/>
            <person name="Simoliunas E."/>
            <person name="Meskys R."/>
        </authorList>
    </citation>
    <scope>NUCLEOTIDE SEQUENCE [LARGE SCALE GENOMIC DNA]</scope>
</reference>
<accession>A0A2P1CKU9</accession>
<name>A0A2P1CKU9_9CAUD</name>
<gene>
    <name evidence="1" type="ORF">Vid5_gp75</name>
</gene>
<organism evidence="1 2">
    <name type="scientific">Pantoea phage vB_PagS_Vid5</name>
    <dbReference type="NCBI Taxonomy" id="2099652"/>
    <lineage>
        <taxon>Viruses</taxon>
        <taxon>Duplodnaviria</taxon>
        <taxon>Heunggongvirae</taxon>
        <taxon>Uroviricota</taxon>
        <taxon>Caudoviricetes</taxon>
        <taxon>Vidquintavirus</taxon>
        <taxon>Vidquintavirus Vid5</taxon>
    </lineage>
</organism>
<sequence>MKRGLKHMRLVYADHTKQAKIRVNWEHHYQRGEECWVIRNGDKVFGPFNFGYYTECGALLIWRDAEGFRNTFRAQFVRKDDVLYRSKEDVDAKLVSLKFMQLIAMKRDVDNLKDQIISLGGESYRNILAQVELCFGESK</sequence>
<protein>
    <submittedName>
        <fullName evidence="1">Uncharacterized protein</fullName>
    </submittedName>
</protein>
<dbReference type="Proteomes" id="UP000241629">
    <property type="component" value="Segment"/>
</dbReference>
<dbReference type="EMBL" id="MG948468">
    <property type="protein sequence ID" value="AVJ51830.1"/>
    <property type="molecule type" value="Genomic_DNA"/>
</dbReference>